<dbReference type="EMBL" id="CP011509">
    <property type="protein sequence ID" value="AKJ00994.1"/>
    <property type="molecule type" value="Genomic_DNA"/>
</dbReference>
<dbReference type="KEGG" id="age:AA314_02620"/>
<evidence type="ECO:0000313" key="2">
    <source>
        <dbReference type="EMBL" id="REG26158.1"/>
    </source>
</evidence>
<gene>
    <name evidence="1" type="ORF">AA314_02620</name>
    <name evidence="2" type="ORF">ATI61_112253</name>
</gene>
<protein>
    <submittedName>
        <fullName evidence="1">Uncharacterized protein</fullName>
    </submittedName>
</protein>
<reference evidence="1 3" key="1">
    <citation type="submission" date="2015-05" db="EMBL/GenBank/DDBJ databases">
        <title>Genome assembly of Archangium gephyra DSM 2261.</title>
        <authorList>
            <person name="Sharma G."/>
            <person name="Subramanian S."/>
        </authorList>
    </citation>
    <scope>NUCLEOTIDE SEQUENCE [LARGE SCALE GENOMIC DNA]</scope>
    <source>
        <strain evidence="1 3">DSM 2261</strain>
    </source>
</reference>
<sequence length="131" mass="15038">MKQIFRDEYFTILVDERQAIVQTIRTGKPFASMRDVEVSFAGLIKALDDLGRARYALLADIRAAPGRNDPQFEEALQRVRLKWISGFRKVGVFVQSAVGVLQVKRYARQDGVKRLVTSDEDELMRYLTEVD</sequence>
<organism evidence="1 3">
    <name type="scientific">Archangium gephyra</name>
    <dbReference type="NCBI Taxonomy" id="48"/>
    <lineage>
        <taxon>Bacteria</taxon>
        <taxon>Pseudomonadati</taxon>
        <taxon>Myxococcota</taxon>
        <taxon>Myxococcia</taxon>
        <taxon>Myxococcales</taxon>
        <taxon>Cystobacterineae</taxon>
        <taxon>Archangiaceae</taxon>
        <taxon>Archangium</taxon>
    </lineage>
</organism>
<evidence type="ECO:0000313" key="1">
    <source>
        <dbReference type="EMBL" id="AKJ00994.1"/>
    </source>
</evidence>
<reference evidence="2 4" key="2">
    <citation type="submission" date="2018-08" db="EMBL/GenBank/DDBJ databases">
        <title>Genomic Encyclopedia of Archaeal and Bacterial Type Strains, Phase II (KMG-II): from individual species to whole genera.</title>
        <authorList>
            <person name="Goeker M."/>
        </authorList>
    </citation>
    <scope>NUCLEOTIDE SEQUENCE [LARGE SCALE GENOMIC DNA]</scope>
    <source>
        <strain evidence="2 4">DSM 2261</strain>
    </source>
</reference>
<accession>A0AAC8Q4K1</accession>
<proteinExistence type="predicted"/>
<evidence type="ECO:0000313" key="3">
    <source>
        <dbReference type="Proteomes" id="UP000035579"/>
    </source>
</evidence>
<name>A0AAC8Q4K1_9BACT</name>
<dbReference type="Proteomes" id="UP000035579">
    <property type="component" value="Chromosome"/>
</dbReference>
<keyword evidence="4" id="KW-1185">Reference proteome</keyword>
<evidence type="ECO:0000313" key="4">
    <source>
        <dbReference type="Proteomes" id="UP000256345"/>
    </source>
</evidence>
<dbReference type="EMBL" id="QUMU01000012">
    <property type="protein sequence ID" value="REG26158.1"/>
    <property type="molecule type" value="Genomic_DNA"/>
</dbReference>
<dbReference type="Proteomes" id="UP000256345">
    <property type="component" value="Unassembled WGS sequence"/>
</dbReference>
<dbReference type="AlphaFoldDB" id="A0AAC8Q4K1"/>
<dbReference type="RefSeq" id="WP_047855683.1">
    <property type="nucleotide sequence ID" value="NZ_CP011509.1"/>
</dbReference>